<feature type="transmembrane region" description="Helical" evidence="7">
    <location>
        <begin position="362"/>
        <end position="383"/>
    </location>
</feature>
<dbReference type="EMBL" id="BAABKN010000043">
    <property type="protein sequence ID" value="GAA4760890.1"/>
    <property type="molecule type" value="Genomic_DNA"/>
</dbReference>
<accession>A0ABP8ZMR3</accession>
<sequence>MAELTDDTVSLARRAGTGAVWAAAGNIVVRIAGIVVTAAIARILSPADFGVFAVALAVHVVVGSLAELGMGSAVARSAHEPEDIAPTVTTLSIVVSLLLGAAMVALADPVATLIGVPAAADPIRVLSICLVLTGFFAVPGAQLTREFRQDRIFLATAAGFLPANALLIGLALDGGGATSFAWSRVLGQIVTGAVMVACLHRRYRPGWRPAVVVPLLVFGLPLSLANLVNWSLLNADYVIIGRLLTETQVGVYMIAFTVAGWSTTVLSSVLNGVVVPSFGRVLGDAELFGSALESAVRLVALVTAPICVVTVVLARPLVETVFGPTWLDAAPVLSVLAAYGALFSVSLLFANVLVAVGATGKLLGIQAVWVAVLVPAMVVGIRVDGLVGAAWAHVVTIVVVTMPLYVVAVHRSTGLDLRGLPRAVVGPVTAALVAGGCALGCRLLLDRPAAVMVVGGALAVAAYAVLTRSMIRPYRAAFGRSPVRTGDGVLTGAPS</sequence>
<evidence type="ECO:0000256" key="6">
    <source>
        <dbReference type="ARBA" id="ARBA00023136"/>
    </source>
</evidence>
<dbReference type="InterPro" id="IPR050833">
    <property type="entry name" value="Poly_Biosynth_Transport"/>
</dbReference>
<dbReference type="Pfam" id="PF13440">
    <property type="entry name" value="Polysacc_synt_3"/>
    <property type="match status" value="1"/>
</dbReference>
<feature type="transmembrane region" description="Helical" evidence="7">
    <location>
        <begin position="152"/>
        <end position="172"/>
    </location>
</feature>
<comment type="similarity">
    <text evidence="2">Belongs to the polysaccharide synthase family.</text>
</comment>
<reference evidence="9" key="1">
    <citation type="journal article" date="2019" name="Int. J. Syst. Evol. Microbiol.">
        <title>The Global Catalogue of Microorganisms (GCM) 10K type strain sequencing project: providing services to taxonomists for standard genome sequencing and annotation.</title>
        <authorList>
            <consortium name="The Broad Institute Genomics Platform"/>
            <consortium name="The Broad Institute Genome Sequencing Center for Infectious Disease"/>
            <person name="Wu L."/>
            <person name="Ma J."/>
        </authorList>
    </citation>
    <scope>NUCLEOTIDE SEQUENCE [LARGE SCALE GENOMIC DNA]</scope>
    <source>
        <strain evidence="9">JCM 18532</strain>
    </source>
</reference>
<evidence type="ECO:0000256" key="2">
    <source>
        <dbReference type="ARBA" id="ARBA00007430"/>
    </source>
</evidence>
<name>A0ABP8ZMR3_9ACTN</name>
<feature type="transmembrane region" description="Helical" evidence="7">
    <location>
        <begin position="389"/>
        <end position="408"/>
    </location>
</feature>
<feature type="transmembrane region" description="Helical" evidence="7">
    <location>
        <begin position="211"/>
        <end position="232"/>
    </location>
</feature>
<feature type="transmembrane region" description="Helical" evidence="7">
    <location>
        <begin position="420"/>
        <end position="445"/>
    </location>
</feature>
<dbReference type="PANTHER" id="PTHR30250">
    <property type="entry name" value="PST FAMILY PREDICTED COLANIC ACID TRANSPORTER"/>
    <property type="match status" value="1"/>
</dbReference>
<feature type="transmembrane region" description="Helical" evidence="7">
    <location>
        <begin position="122"/>
        <end position="140"/>
    </location>
</feature>
<evidence type="ECO:0000256" key="4">
    <source>
        <dbReference type="ARBA" id="ARBA00022692"/>
    </source>
</evidence>
<organism evidence="8 9">
    <name type="scientific">Nocardioides endophyticus</name>
    <dbReference type="NCBI Taxonomy" id="1353775"/>
    <lineage>
        <taxon>Bacteria</taxon>
        <taxon>Bacillati</taxon>
        <taxon>Actinomycetota</taxon>
        <taxon>Actinomycetes</taxon>
        <taxon>Propionibacteriales</taxon>
        <taxon>Nocardioidaceae</taxon>
        <taxon>Nocardioides</taxon>
    </lineage>
</organism>
<keyword evidence="6 7" id="KW-0472">Membrane</keyword>
<evidence type="ECO:0000313" key="9">
    <source>
        <dbReference type="Proteomes" id="UP001499882"/>
    </source>
</evidence>
<keyword evidence="5 7" id="KW-1133">Transmembrane helix</keyword>
<evidence type="ECO:0000256" key="7">
    <source>
        <dbReference type="SAM" id="Phobius"/>
    </source>
</evidence>
<comment type="subcellular location">
    <subcellularLocation>
        <location evidence="1">Cell membrane</location>
        <topology evidence="1">Multi-pass membrane protein</topology>
    </subcellularLocation>
</comment>
<evidence type="ECO:0000256" key="3">
    <source>
        <dbReference type="ARBA" id="ARBA00022475"/>
    </source>
</evidence>
<dbReference type="PANTHER" id="PTHR30250:SF10">
    <property type="entry name" value="LIPOPOLYSACCHARIDE BIOSYNTHESIS PROTEIN WZXC"/>
    <property type="match status" value="1"/>
</dbReference>
<gene>
    <name evidence="8" type="ORF">GCM10023350_54030</name>
</gene>
<dbReference type="CDD" id="cd13127">
    <property type="entry name" value="MATE_tuaB_like"/>
    <property type="match status" value="1"/>
</dbReference>
<dbReference type="Proteomes" id="UP001499882">
    <property type="component" value="Unassembled WGS sequence"/>
</dbReference>
<evidence type="ECO:0000256" key="5">
    <source>
        <dbReference type="ARBA" id="ARBA00022989"/>
    </source>
</evidence>
<feature type="transmembrane region" description="Helical" evidence="7">
    <location>
        <begin position="295"/>
        <end position="317"/>
    </location>
</feature>
<protein>
    <recommendedName>
        <fullName evidence="10">Lipopolysaccharide biosynthesis protein</fullName>
    </recommendedName>
</protein>
<feature type="transmembrane region" description="Helical" evidence="7">
    <location>
        <begin position="178"/>
        <end position="199"/>
    </location>
</feature>
<dbReference type="RefSeq" id="WP_345530287.1">
    <property type="nucleotide sequence ID" value="NZ_BAABKN010000043.1"/>
</dbReference>
<keyword evidence="3" id="KW-1003">Cell membrane</keyword>
<evidence type="ECO:0008006" key="10">
    <source>
        <dbReference type="Google" id="ProtNLM"/>
    </source>
</evidence>
<feature type="transmembrane region" description="Helical" evidence="7">
    <location>
        <begin position="91"/>
        <end position="116"/>
    </location>
</feature>
<keyword evidence="9" id="KW-1185">Reference proteome</keyword>
<feature type="transmembrane region" description="Helical" evidence="7">
    <location>
        <begin position="252"/>
        <end position="274"/>
    </location>
</feature>
<feature type="transmembrane region" description="Helical" evidence="7">
    <location>
        <begin position="20"/>
        <end position="43"/>
    </location>
</feature>
<comment type="caution">
    <text evidence="8">The sequence shown here is derived from an EMBL/GenBank/DDBJ whole genome shotgun (WGS) entry which is preliminary data.</text>
</comment>
<evidence type="ECO:0000313" key="8">
    <source>
        <dbReference type="EMBL" id="GAA4760890.1"/>
    </source>
</evidence>
<feature type="transmembrane region" description="Helical" evidence="7">
    <location>
        <begin position="451"/>
        <end position="471"/>
    </location>
</feature>
<feature type="transmembrane region" description="Helical" evidence="7">
    <location>
        <begin position="329"/>
        <end position="350"/>
    </location>
</feature>
<feature type="transmembrane region" description="Helical" evidence="7">
    <location>
        <begin position="49"/>
        <end position="70"/>
    </location>
</feature>
<evidence type="ECO:0000256" key="1">
    <source>
        <dbReference type="ARBA" id="ARBA00004651"/>
    </source>
</evidence>
<keyword evidence="4 7" id="KW-0812">Transmembrane</keyword>
<proteinExistence type="inferred from homology"/>